<name>A0A6J1CS47_MOMCH</name>
<protein>
    <submittedName>
        <fullName evidence="4">Uncharacterized protein LOC111013683 isoform X2</fullName>
    </submittedName>
</protein>
<sequence length="248" mass="27585">MSAGVCGKRVGFEEIFGSSSPTACSSAKRSRWSSFGSPTRSEFGSGPEDSASVLLQMFPGVGAEVPSFDDFNARVDSATIGNCSTVPDERAATCSQMSHEKVEKDKDVSSAVAEGNAMHGSKWVDMFVQEMTNAIDLDDARTRAGRILEAFEHNVTAFSRESEELKHASLKEHLQNLVNDNQILKRAVAIQHERNLEQEEKTKEVHQLKHVLCQYQEQIQSLEVRNYTLNLHLQRAQSVSGHFHQDIF</sequence>
<gene>
    <name evidence="4" type="primary">LOC111013683</name>
</gene>
<dbReference type="PANTHER" id="PTHR31245:SF16">
    <property type="entry name" value="UDP-GLUCOSE 6-DEHYDROGENASE"/>
    <property type="match status" value="1"/>
</dbReference>
<evidence type="ECO:0000313" key="3">
    <source>
        <dbReference type="Proteomes" id="UP000504603"/>
    </source>
</evidence>
<dbReference type="Proteomes" id="UP000504603">
    <property type="component" value="Unplaced"/>
</dbReference>
<evidence type="ECO:0000256" key="1">
    <source>
        <dbReference type="SAM" id="Coils"/>
    </source>
</evidence>
<dbReference type="GeneID" id="111013683"/>
<accession>A0A6J1CS47</accession>
<feature type="coiled-coil region" evidence="1">
    <location>
        <begin position="160"/>
        <end position="209"/>
    </location>
</feature>
<feature type="compositionally biased region" description="Polar residues" evidence="2">
    <location>
        <begin position="19"/>
        <end position="42"/>
    </location>
</feature>
<reference evidence="4" key="1">
    <citation type="submission" date="2025-08" db="UniProtKB">
        <authorList>
            <consortium name="RefSeq"/>
        </authorList>
    </citation>
    <scope>IDENTIFICATION</scope>
    <source>
        <strain evidence="4">OHB3-1</strain>
    </source>
</reference>
<dbReference type="PANTHER" id="PTHR31245">
    <property type="entry name" value="UBIQUITIN SYSTEM COMPONENT CUE PROTEIN"/>
    <property type="match status" value="1"/>
</dbReference>
<keyword evidence="3" id="KW-1185">Reference proteome</keyword>
<organism evidence="3 4">
    <name type="scientific">Momordica charantia</name>
    <name type="common">Bitter gourd</name>
    <name type="synonym">Balsam pear</name>
    <dbReference type="NCBI Taxonomy" id="3673"/>
    <lineage>
        <taxon>Eukaryota</taxon>
        <taxon>Viridiplantae</taxon>
        <taxon>Streptophyta</taxon>
        <taxon>Embryophyta</taxon>
        <taxon>Tracheophyta</taxon>
        <taxon>Spermatophyta</taxon>
        <taxon>Magnoliopsida</taxon>
        <taxon>eudicotyledons</taxon>
        <taxon>Gunneridae</taxon>
        <taxon>Pentapetalae</taxon>
        <taxon>rosids</taxon>
        <taxon>fabids</taxon>
        <taxon>Cucurbitales</taxon>
        <taxon>Cucurbitaceae</taxon>
        <taxon>Momordiceae</taxon>
        <taxon>Momordica</taxon>
    </lineage>
</organism>
<evidence type="ECO:0000313" key="4">
    <source>
        <dbReference type="RefSeq" id="XP_022143877.1"/>
    </source>
</evidence>
<proteinExistence type="predicted"/>
<evidence type="ECO:0000256" key="2">
    <source>
        <dbReference type="SAM" id="MobiDB-lite"/>
    </source>
</evidence>
<feature type="region of interest" description="Disordered" evidence="2">
    <location>
        <begin position="19"/>
        <end position="48"/>
    </location>
</feature>
<dbReference type="AlphaFoldDB" id="A0A6J1CS47"/>
<dbReference type="RefSeq" id="XP_022143877.1">
    <property type="nucleotide sequence ID" value="XM_022288185.1"/>
</dbReference>
<keyword evidence="1" id="KW-0175">Coiled coil</keyword>